<feature type="domain" description="ATP-grasp" evidence="9">
    <location>
        <begin position="120"/>
        <end position="314"/>
    </location>
</feature>
<reference evidence="12" key="1">
    <citation type="journal article" date="2020" name="mSystems">
        <title>Genome- and Community-Level Interaction Insights into Carbon Utilization and Element Cycling Functions of Hydrothermarchaeota in Hydrothermal Sediment.</title>
        <authorList>
            <person name="Zhou Z."/>
            <person name="Liu Y."/>
            <person name="Xu W."/>
            <person name="Pan J."/>
            <person name="Luo Z.H."/>
            <person name="Li M."/>
        </authorList>
    </citation>
    <scope>NUCLEOTIDE SEQUENCE [LARGE SCALE GENOMIC DNA]</scope>
    <source>
        <strain evidence="12">SpSt-62</strain>
        <strain evidence="11">SpSt-97</strain>
    </source>
</reference>
<dbReference type="AlphaFoldDB" id="A0A7C4W3H7"/>
<comment type="cofactor">
    <cofactor evidence="2">
        <name>Co(2+)</name>
        <dbReference type="ChEBI" id="CHEBI:48828"/>
    </cofactor>
</comment>
<sequence>MFRKILIANRGEIAIRVMRTCKEMGIKTVAVYSKADKYSFHRVYADESYCIGDPEPSKSYLNIDAIIEVAKKSEAEAIHPGYGFLAENPEFARRCEEEGIVFIGPPADVIEAMGSKVNARKLMRKAGVPVIPGSDEIKSFDEAVEFAEKIGYPVAVKASGGGGGIGINVANNEIELRKAYERSKKLGETYFRDPTVYIEKYFPKPRHIEFQLLADDEKVIHLGERECSIQRRHQKIIEEAPSPIFNEEMRERYGKIAVKGAKYIGYKNAGTMEFLYYDGELYFLEMNTRLQVEHTVTEMVTSYDMVKRQIMIAYGEGIGLDQEDVRIRGHAIECRIYAEDPITFLPRSGKIIHYRSPGGYGVRVDSGIHMGYEILPYYDPLISKLIVWSNTRLGAIARMRRALYEYVIEGVETNIPFHMVVMEDEEFVKGNIHTKFIEERRIPERVLESIKNIRNLKARLDEIFREGRKENRNDLVAAAVSAVMAYIQSERRVQGLIQERTDSSWKMFHRLRQLGRI</sequence>
<comment type="caution">
    <text evidence="12">The sequence shown here is derived from an EMBL/GenBank/DDBJ whole genome shotgun (WGS) entry which is preliminary data.</text>
</comment>
<protein>
    <submittedName>
        <fullName evidence="12">Acetyl-CoA carboxylase biotin carboxylase subunit</fullName>
    </submittedName>
</protein>
<dbReference type="NCBIfam" id="NF006406">
    <property type="entry name" value="PRK08654.1"/>
    <property type="match status" value="1"/>
</dbReference>
<dbReference type="InterPro" id="IPR016185">
    <property type="entry name" value="PreATP-grasp_dom_sf"/>
</dbReference>
<dbReference type="SUPFAM" id="SSF52440">
    <property type="entry name" value="PreATP-grasp domain"/>
    <property type="match status" value="1"/>
</dbReference>
<dbReference type="GO" id="GO:0046872">
    <property type="term" value="F:metal ion binding"/>
    <property type="evidence" value="ECO:0007669"/>
    <property type="project" value="InterPro"/>
</dbReference>
<keyword evidence="5 8" id="KW-0067">ATP-binding</keyword>
<dbReference type="InterPro" id="IPR005481">
    <property type="entry name" value="BC-like_N"/>
</dbReference>
<name>A0A7C4W3H7_9EURY</name>
<dbReference type="PROSITE" id="PS00867">
    <property type="entry name" value="CPSASE_2"/>
    <property type="match status" value="1"/>
</dbReference>
<dbReference type="EMBL" id="DTAK01000012">
    <property type="protein sequence ID" value="HGU58957.1"/>
    <property type="molecule type" value="Genomic_DNA"/>
</dbReference>
<evidence type="ECO:0000259" key="9">
    <source>
        <dbReference type="PROSITE" id="PS50975"/>
    </source>
</evidence>
<gene>
    <name evidence="12" type="ORF">ENT89_01910</name>
    <name evidence="11" type="ORF">ENX77_06690</name>
</gene>
<evidence type="ECO:0000256" key="4">
    <source>
        <dbReference type="ARBA" id="ARBA00022741"/>
    </source>
</evidence>
<evidence type="ECO:0000256" key="1">
    <source>
        <dbReference type="ARBA" id="ARBA00001936"/>
    </source>
</evidence>
<dbReference type="InterPro" id="IPR011761">
    <property type="entry name" value="ATP-grasp"/>
</dbReference>
<keyword evidence="3" id="KW-0436">Ligase</keyword>
<dbReference type="InterPro" id="IPR005479">
    <property type="entry name" value="CPAse_ATP-bd"/>
</dbReference>
<dbReference type="Pfam" id="PF00289">
    <property type="entry name" value="Biotin_carb_N"/>
    <property type="match status" value="1"/>
</dbReference>
<dbReference type="SMART" id="SM00878">
    <property type="entry name" value="Biotin_carb_C"/>
    <property type="match status" value="1"/>
</dbReference>
<dbReference type="InterPro" id="IPR011764">
    <property type="entry name" value="Biotin_carboxylation_dom"/>
</dbReference>
<evidence type="ECO:0000313" key="11">
    <source>
        <dbReference type="EMBL" id="HGE66784.1"/>
    </source>
</evidence>
<dbReference type="NCBIfam" id="NF006367">
    <property type="entry name" value="PRK08591.1"/>
    <property type="match status" value="1"/>
</dbReference>
<accession>A0A7C4W3H7</accession>
<dbReference type="Gene3D" id="3.30.470.20">
    <property type="entry name" value="ATP-grasp fold, B domain"/>
    <property type="match status" value="1"/>
</dbReference>
<dbReference type="PANTHER" id="PTHR18866">
    <property type="entry name" value="CARBOXYLASE:PYRUVATE/ACETYL-COA/PROPIONYL-COA CARBOXYLASE"/>
    <property type="match status" value="1"/>
</dbReference>
<evidence type="ECO:0000313" key="12">
    <source>
        <dbReference type="EMBL" id="HGU58957.1"/>
    </source>
</evidence>
<dbReference type="InterPro" id="IPR011054">
    <property type="entry name" value="Rudment_hybrid_motif"/>
</dbReference>
<feature type="domain" description="Biotin carboxylation" evidence="10">
    <location>
        <begin position="1"/>
        <end position="442"/>
    </location>
</feature>
<organism evidence="12">
    <name type="scientific">Geoglobus ahangari</name>
    <dbReference type="NCBI Taxonomy" id="113653"/>
    <lineage>
        <taxon>Archaea</taxon>
        <taxon>Methanobacteriati</taxon>
        <taxon>Methanobacteriota</taxon>
        <taxon>Archaeoglobi</taxon>
        <taxon>Archaeoglobales</taxon>
        <taxon>Archaeoglobaceae</taxon>
        <taxon>Geoglobus</taxon>
    </lineage>
</organism>
<evidence type="ECO:0000259" key="10">
    <source>
        <dbReference type="PROSITE" id="PS50979"/>
    </source>
</evidence>
<dbReference type="PROSITE" id="PS00866">
    <property type="entry name" value="CPSASE_1"/>
    <property type="match status" value="1"/>
</dbReference>
<dbReference type="PANTHER" id="PTHR18866:SF33">
    <property type="entry name" value="METHYLCROTONOYL-COA CARBOXYLASE SUBUNIT ALPHA, MITOCHONDRIAL-RELATED"/>
    <property type="match status" value="1"/>
</dbReference>
<comment type="cofactor">
    <cofactor evidence="1">
        <name>Mn(2+)</name>
        <dbReference type="ChEBI" id="CHEBI:29035"/>
    </cofactor>
</comment>
<dbReference type="SUPFAM" id="SSF51246">
    <property type="entry name" value="Rudiment single hybrid motif"/>
    <property type="match status" value="1"/>
</dbReference>
<dbReference type="PROSITE" id="PS50975">
    <property type="entry name" value="ATP_GRASP"/>
    <property type="match status" value="1"/>
</dbReference>
<dbReference type="FunFam" id="3.40.50.20:FF:000010">
    <property type="entry name" value="Propionyl-CoA carboxylase subunit alpha"/>
    <property type="match status" value="1"/>
</dbReference>
<dbReference type="Pfam" id="PF02785">
    <property type="entry name" value="Biotin_carb_C"/>
    <property type="match status" value="1"/>
</dbReference>
<dbReference type="SUPFAM" id="SSF56059">
    <property type="entry name" value="Glutathione synthetase ATP-binding domain-like"/>
    <property type="match status" value="1"/>
</dbReference>
<dbReference type="GO" id="GO:0016874">
    <property type="term" value="F:ligase activity"/>
    <property type="evidence" value="ECO:0007669"/>
    <property type="project" value="UniProtKB-KW"/>
</dbReference>
<evidence type="ECO:0000256" key="5">
    <source>
        <dbReference type="ARBA" id="ARBA00022840"/>
    </source>
</evidence>
<dbReference type="InterPro" id="IPR050856">
    <property type="entry name" value="Biotin_carboxylase_complex"/>
</dbReference>
<dbReference type="GO" id="GO:0005524">
    <property type="term" value="F:ATP binding"/>
    <property type="evidence" value="ECO:0007669"/>
    <property type="project" value="UniProtKB-UniRule"/>
</dbReference>
<proteinExistence type="predicted"/>
<keyword evidence="7" id="KW-0092">Biotin</keyword>
<evidence type="ECO:0000256" key="7">
    <source>
        <dbReference type="ARBA" id="ARBA00023267"/>
    </source>
</evidence>
<evidence type="ECO:0000256" key="2">
    <source>
        <dbReference type="ARBA" id="ARBA00001941"/>
    </source>
</evidence>
<keyword evidence="6" id="KW-0460">Magnesium</keyword>
<evidence type="ECO:0000256" key="8">
    <source>
        <dbReference type="PROSITE-ProRule" id="PRU00409"/>
    </source>
</evidence>
<keyword evidence="4 8" id="KW-0547">Nucleotide-binding</keyword>
<dbReference type="PROSITE" id="PS50979">
    <property type="entry name" value="BC"/>
    <property type="match status" value="1"/>
</dbReference>
<dbReference type="Pfam" id="PF02786">
    <property type="entry name" value="CPSase_L_D2"/>
    <property type="match status" value="1"/>
</dbReference>
<evidence type="ECO:0000256" key="3">
    <source>
        <dbReference type="ARBA" id="ARBA00022598"/>
    </source>
</evidence>
<dbReference type="InterPro" id="IPR005482">
    <property type="entry name" value="Biotin_COase_C"/>
</dbReference>
<dbReference type="EMBL" id="DTPI01000032">
    <property type="protein sequence ID" value="HGE66784.1"/>
    <property type="molecule type" value="Genomic_DNA"/>
</dbReference>
<evidence type="ECO:0000256" key="6">
    <source>
        <dbReference type="ARBA" id="ARBA00022842"/>
    </source>
</evidence>